<dbReference type="EMBL" id="JAMQGM010000002">
    <property type="protein sequence ID" value="MCM2576297.1"/>
    <property type="molecule type" value="Genomic_DNA"/>
</dbReference>
<protein>
    <recommendedName>
        <fullName evidence="3">Lipoprotein</fullName>
    </recommendedName>
</protein>
<dbReference type="PROSITE" id="PS51257">
    <property type="entry name" value="PROKAR_LIPOPROTEIN"/>
    <property type="match status" value="1"/>
</dbReference>
<evidence type="ECO:0000313" key="2">
    <source>
        <dbReference type="Proteomes" id="UP001167160"/>
    </source>
</evidence>
<evidence type="ECO:0000313" key="1">
    <source>
        <dbReference type="EMBL" id="MCM2576297.1"/>
    </source>
</evidence>
<dbReference type="Proteomes" id="UP001167160">
    <property type="component" value="Unassembled WGS sequence"/>
</dbReference>
<comment type="caution">
    <text evidence="1">The sequence shown here is derived from an EMBL/GenBank/DDBJ whole genome shotgun (WGS) entry which is preliminary data.</text>
</comment>
<accession>A0ABT0X162</accession>
<organism evidence="1 2">
    <name type="scientific">Streptomyces meridianus</name>
    <dbReference type="NCBI Taxonomy" id="2938945"/>
    <lineage>
        <taxon>Bacteria</taxon>
        <taxon>Bacillati</taxon>
        <taxon>Actinomycetota</taxon>
        <taxon>Actinomycetes</taxon>
        <taxon>Kitasatosporales</taxon>
        <taxon>Streptomycetaceae</taxon>
        <taxon>Streptomyces</taxon>
    </lineage>
</organism>
<keyword evidence="2" id="KW-1185">Reference proteome</keyword>
<evidence type="ECO:0008006" key="3">
    <source>
        <dbReference type="Google" id="ProtNLM"/>
    </source>
</evidence>
<sequence>MHIRASRTAGLLVGLVLAAVGLGTVTGCGSEQVAGSRQDAVADAKARAQRARKVAAAWDGSAAAAAWRAGYHPLGDVIQLPRGGLRSEGERRALQGRMLVLRGALPGTGPEDGRVTWAGGDSLTRPLVGAKESYESMAGPPARGKPHLTVTGAKPGEMTVATSRGPATVPAWLFTLDGYDSPLKRAAVVPSKLPEPPIRRARGVPGLPLHGLFRTTPDGRSVTVDALHGACDDGAVVSVLETRGSVVLWSAVRKREDVGLCTDQAISQQVTVKLDRPVGDRVLLDSITGRPVPYRPLRGPTANWS</sequence>
<reference evidence="1" key="1">
    <citation type="journal article" date="2023" name="Int. J. Syst. Evol. Microbiol.">
        <title>Streptomyces meridianus sp. nov. isolated from brackish water of the Tagus estuary in Alcochete, Portugal.</title>
        <authorList>
            <person name="Santos J.D.N."/>
            <person name="Klimek D."/>
            <person name="Calusinska M."/>
            <person name="Lobo Da Cunha A."/>
            <person name="Catita J."/>
            <person name="Goncalves H."/>
            <person name="Gonzalez I."/>
            <person name="Reyes F."/>
            <person name="Lage O.M."/>
        </authorList>
    </citation>
    <scope>NUCLEOTIDE SEQUENCE</scope>
    <source>
        <strain evidence="1">MTZ3.1</strain>
    </source>
</reference>
<name>A0ABT0X162_9ACTN</name>
<gene>
    <name evidence="1" type="ORF">M1E25_02825</name>
</gene>
<dbReference type="RefSeq" id="WP_251408911.1">
    <property type="nucleotide sequence ID" value="NZ_JAMQGM010000002.1"/>
</dbReference>
<proteinExistence type="predicted"/>